<dbReference type="OrthoDB" id="5187045at2"/>
<dbReference type="InParanoid" id="A0A545ANM6"/>
<reference evidence="1 2" key="1">
    <citation type="submission" date="2019-07" db="EMBL/GenBank/DDBJ databases">
        <title>Cryptosporangium phraense sp. nov., isolated from plant litter.</title>
        <authorList>
            <person name="Suriyachadkun C."/>
        </authorList>
    </citation>
    <scope>NUCLEOTIDE SEQUENCE [LARGE SCALE GENOMIC DNA]</scope>
    <source>
        <strain evidence="1 2">A-T 5661</strain>
    </source>
</reference>
<evidence type="ECO:0000313" key="2">
    <source>
        <dbReference type="Proteomes" id="UP000317982"/>
    </source>
</evidence>
<dbReference type="RefSeq" id="WP_142706795.1">
    <property type="nucleotide sequence ID" value="NZ_VIRS01000016.1"/>
</dbReference>
<sequence length="127" mass="14292">MVDVRREEHGFAESDPGFEAERAERARLVDAFLAAMGEADNPGTSRKFGSFMRELTGQQQDRYWETKVEGDDDGVLVFADGRHGWERSFRYSDRPTTPEDEISPAELADALRAILDENDVARPAELA</sequence>
<keyword evidence="2" id="KW-1185">Reference proteome</keyword>
<dbReference type="EMBL" id="VIRS01000016">
    <property type="protein sequence ID" value="TQS42880.1"/>
    <property type="molecule type" value="Genomic_DNA"/>
</dbReference>
<dbReference type="Proteomes" id="UP000317982">
    <property type="component" value="Unassembled WGS sequence"/>
</dbReference>
<name>A0A545ANM6_9ACTN</name>
<evidence type="ECO:0000313" key="1">
    <source>
        <dbReference type="EMBL" id="TQS42880.1"/>
    </source>
</evidence>
<dbReference type="AlphaFoldDB" id="A0A545ANM6"/>
<comment type="caution">
    <text evidence="1">The sequence shown here is derived from an EMBL/GenBank/DDBJ whole genome shotgun (WGS) entry which is preliminary data.</text>
</comment>
<gene>
    <name evidence="1" type="ORF">FL583_22815</name>
</gene>
<accession>A0A545ANM6</accession>
<protein>
    <submittedName>
        <fullName evidence="1">Uncharacterized protein</fullName>
    </submittedName>
</protein>
<organism evidence="1 2">
    <name type="scientific">Cryptosporangium phraense</name>
    <dbReference type="NCBI Taxonomy" id="2593070"/>
    <lineage>
        <taxon>Bacteria</taxon>
        <taxon>Bacillati</taxon>
        <taxon>Actinomycetota</taxon>
        <taxon>Actinomycetes</taxon>
        <taxon>Cryptosporangiales</taxon>
        <taxon>Cryptosporangiaceae</taxon>
        <taxon>Cryptosporangium</taxon>
    </lineage>
</organism>
<proteinExistence type="predicted"/>